<evidence type="ECO:0000313" key="3">
    <source>
        <dbReference type="Proteomes" id="UP000286100"/>
    </source>
</evidence>
<feature type="domain" description="NAD(P)-binding" evidence="1">
    <location>
        <begin position="9"/>
        <end position="152"/>
    </location>
</feature>
<protein>
    <submittedName>
        <fullName evidence="2">NAD-dependent epimerase/dehydratase family protein</fullName>
    </submittedName>
</protein>
<proteinExistence type="predicted"/>
<dbReference type="Pfam" id="PF13460">
    <property type="entry name" value="NAD_binding_10"/>
    <property type="match status" value="1"/>
</dbReference>
<accession>A0A418W7L2</accession>
<dbReference type="Proteomes" id="UP000286100">
    <property type="component" value="Unassembled WGS sequence"/>
</dbReference>
<dbReference type="InterPro" id="IPR051783">
    <property type="entry name" value="NAD(P)-dependent_oxidoreduct"/>
</dbReference>
<dbReference type="EMBL" id="QYUM01000004">
    <property type="protein sequence ID" value="RJF85989.1"/>
    <property type="molecule type" value="Genomic_DNA"/>
</dbReference>
<dbReference type="PANTHER" id="PTHR48079">
    <property type="entry name" value="PROTEIN YEEZ"/>
    <property type="match status" value="1"/>
</dbReference>
<dbReference type="InterPro" id="IPR016040">
    <property type="entry name" value="NAD(P)-bd_dom"/>
</dbReference>
<sequence>MTTTLALTGATGFVGKTVIRLALDKGFAVRALTRRPQPPREGVTWIDGALDRPESLAELARGSDAVMHIAGVVNAPNRAGFAAGNIEGTRAMVEAAAATGVRRFIHVSSLAAREPGLSDYGWSKAGAEEVVAASGLDWTMVRPPAIYGPEDTEMFEMFRMARRGIVLLPPGGRMSVIEVNDLARLLLALVPDRASVGAIYEADDGVEHGWTHKGFAEALGYAVDRRIATFAAPKSMLRVASRIDRAVRRSKAKLTADRVNYFSHPDWVIDPAKRPPAELWQPQVNTRAGLKATAAWYRRKGWLG</sequence>
<comment type="caution">
    <text evidence="2">The sequence shown here is derived from an EMBL/GenBank/DDBJ whole genome shotgun (WGS) entry which is preliminary data.</text>
</comment>
<dbReference type="GO" id="GO:0005737">
    <property type="term" value="C:cytoplasm"/>
    <property type="evidence" value="ECO:0007669"/>
    <property type="project" value="TreeGrafter"/>
</dbReference>
<name>A0A418W7L2_9SPHN</name>
<evidence type="ECO:0000313" key="2">
    <source>
        <dbReference type="EMBL" id="RJF85989.1"/>
    </source>
</evidence>
<dbReference type="AlphaFoldDB" id="A0A418W7L2"/>
<organism evidence="2 3">
    <name type="scientific">Sphingomonas cavernae</name>
    <dbReference type="NCBI Taxonomy" id="2320861"/>
    <lineage>
        <taxon>Bacteria</taxon>
        <taxon>Pseudomonadati</taxon>
        <taxon>Pseudomonadota</taxon>
        <taxon>Alphaproteobacteria</taxon>
        <taxon>Sphingomonadales</taxon>
        <taxon>Sphingomonadaceae</taxon>
        <taxon>Sphingomonas</taxon>
    </lineage>
</organism>
<keyword evidence="3" id="KW-1185">Reference proteome</keyword>
<dbReference type="OrthoDB" id="9814124at2"/>
<evidence type="ECO:0000259" key="1">
    <source>
        <dbReference type="Pfam" id="PF13460"/>
    </source>
</evidence>
<dbReference type="GO" id="GO:0004029">
    <property type="term" value="F:aldehyde dehydrogenase (NAD+) activity"/>
    <property type="evidence" value="ECO:0007669"/>
    <property type="project" value="TreeGrafter"/>
</dbReference>
<dbReference type="RefSeq" id="WP_119765275.1">
    <property type="nucleotide sequence ID" value="NZ_QYUM01000004.1"/>
</dbReference>
<dbReference type="InterPro" id="IPR036291">
    <property type="entry name" value="NAD(P)-bd_dom_sf"/>
</dbReference>
<gene>
    <name evidence="2" type="ORF">D3876_19330</name>
</gene>
<dbReference type="SUPFAM" id="SSF51735">
    <property type="entry name" value="NAD(P)-binding Rossmann-fold domains"/>
    <property type="match status" value="1"/>
</dbReference>
<dbReference type="PANTHER" id="PTHR48079:SF6">
    <property type="entry name" value="NAD(P)-BINDING DOMAIN-CONTAINING PROTEIN-RELATED"/>
    <property type="match status" value="1"/>
</dbReference>
<dbReference type="Gene3D" id="3.40.50.720">
    <property type="entry name" value="NAD(P)-binding Rossmann-like Domain"/>
    <property type="match status" value="1"/>
</dbReference>
<reference evidence="2 3" key="1">
    <citation type="submission" date="2018-09" db="EMBL/GenBank/DDBJ databases">
        <authorList>
            <person name="Zhu H."/>
        </authorList>
    </citation>
    <scope>NUCLEOTIDE SEQUENCE [LARGE SCALE GENOMIC DNA]</scope>
    <source>
        <strain evidence="2 3">K2R01-6</strain>
    </source>
</reference>